<reference evidence="4 5" key="1">
    <citation type="submission" date="2024-03" db="EMBL/GenBank/DDBJ databases">
        <title>Human intestinal bacterial collection.</title>
        <authorList>
            <person name="Pauvert C."/>
            <person name="Hitch T.C.A."/>
            <person name="Clavel T."/>
        </authorList>
    </citation>
    <scope>NUCLEOTIDE SEQUENCE [LARGE SCALE GENOMIC DNA]</scope>
    <source>
        <strain evidence="4 5">CLA-JM-H11</strain>
    </source>
</reference>
<dbReference type="GO" id="GO:0008483">
    <property type="term" value="F:transaminase activity"/>
    <property type="evidence" value="ECO:0007669"/>
    <property type="project" value="UniProtKB-KW"/>
</dbReference>
<dbReference type="RefSeq" id="WP_349215307.1">
    <property type="nucleotide sequence ID" value="NZ_JBBMFA010000071.1"/>
</dbReference>
<keyword evidence="4" id="KW-0808">Transferase</keyword>
<evidence type="ECO:0000256" key="2">
    <source>
        <dbReference type="ARBA" id="ARBA00037999"/>
    </source>
</evidence>
<accession>A0ABV1GDH8</accession>
<dbReference type="EC" id="2.6.1.-" evidence="4"/>
<dbReference type="InterPro" id="IPR000653">
    <property type="entry name" value="DegT/StrS_aminotransferase"/>
</dbReference>
<dbReference type="EMBL" id="JBBMFA010000071">
    <property type="protein sequence ID" value="MEQ2519874.1"/>
    <property type="molecule type" value="Genomic_DNA"/>
</dbReference>
<dbReference type="SUPFAM" id="SSF53383">
    <property type="entry name" value="PLP-dependent transferases"/>
    <property type="match status" value="1"/>
</dbReference>
<dbReference type="CDD" id="cd00616">
    <property type="entry name" value="AHBA_syn"/>
    <property type="match status" value="1"/>
</dbReference>
<dbReference type="PANTHER" id="PTHR30244:SF9">
    <property type="entry name" value="PROTEIN RV3402C"/>
    <property type="match status" value="1"/>
</dbReference>
<dbReference type="InterPro" id="IPR015422">
    <property type="entry name" value="PyrdxlP-dep_Trfase_small"/>
</dbReference>
<comment type="similarity">
    <text evidence="2 3">Belongs to the DegT/DnrJ/EryC1 family.</text>
</comment>
<dbReference type="PANTHER" id="PTHR30244">
    <property type="entry name" value="TRANSAMINASE"/>
    <property type="match status" value="1"/>
</dbReference>
<dbReference type="InterPro" id="IPR015424">
    <property type="entry name" value="PyrdxlP-dep_Trfase"/>
</dbReference>
<gene>
    <name evidence="4" type="ORF">WMO24_05425</name>
</gene>
<sequence length="355" mass="39746">MNYVDGIWQRDWMTNQGPLHHQLEDELKSYLGVENLTLTVNGHLALEIAIRGLGLTGEVITTPFTFASTIHSISMCGLKPVFCDIKPSDLTMDEEQIESLITEKTSAILPVHVYGHPCNTAKIEEIARRHGLKVIYDAAHTFGVRLNGQTLSLQGDVSIYSFHATKLFHTIEGGALVYKDPGLKQVFDDYKNFGIHDEEHVAYVGGNAKMNEFQAAMGLCNLKHIDEIIAERREITLRYRKNLEGQAGITLFYPDRAPGVEYNYAYLPVLIDRDAFGVSRDELHAALKANDNVVARKYFYPIGTEYDCYRELAAESRVPVAKAAGQSVLALPIYNGLSLEEVDYICECILNKKQS</sequence>
<evidence type="ECO:0000256" key="1">
    <source>
        <dbReference type="ARBA" id="ARBA00022898"/>
    </source>
</evidence>
<dbReference type="InterPro" id="IPR015421">
    <property type="entry name" value="PyrdxlP-dep_Trfase_major"/>
</dbReference>
<keyword evidence="5" id="KW-1185">Reference proteome</keyword>
<dbReference type="Gene3D" id="3.90.1150.10">
    <property type="entry name" value="Aspartate Aminotransferase, domain 1"/>
    <property type="match status" value="1"/>
</dbReference>
<evidence type="ECO:0000313" key="4">
    <source>
        <dbReference type="EMBL" id="MEQ2519874.1"/>
    </source>
</evidence>
<keyword evidence="1 3" id="KW-0663">Pyridoxal phosphate</keyword>
<organism evidence="4 5">
    <name type="scientific">Ruthenibacterium intestinale</name>
    <dbReference type="NCBI Taxonomy" id="3133163"/>
    <lineage>
        <taxon>Bacteria</taxon>
        <taxon>Bacillati</taxon>
        <taxon>Bacillota</taxon>
        <taxon>Clostridia</taxon>
        <taxon>Eubacteriales</taxon>
        <taxon>Oscillospiraceae</taxon>
        <taxon>Ruthenibacterium</taxon>
    </lineage>
</organism>
<comment type="caution">
    <text evidence="4">The sequence shown here is derived from an EMBL/GenBank/DDBJ whole genome shotgun (WGS) entry which is preliminary data.</text>
</comment>
<evidence type="ECO:0000256" key="3">
    <source>
        <dbReference type="RuleBase" id="RU004508"/>
    </source>
</evidence>
<dbReference type="Gene3D" id="3.40.640.10">
    <property type="entry name" value="Type I PLP-dependent aspartate aminotransferase-like (Major domain)"/>
    <property type="match status" value="1"/>
</dbReference>
<dbReference type="Pfam" id="PF01041">
    <property type="entry name" value="DegT_DnrJ_EryC1"/>
    <property type="match status" value="1"/>
</dbReference>
<keyword evidence="4" id="KW-0032">Aminotransferase</keyword>
<evidence type="ECO:0000313" key="5">
    <source>
        <dbReference type="Proteomes" id="UP001477672"/>
    </source>
</evidence>
<dbReference type="PIRSF" id="PIRSF000390">
    <property type="entry name" value="PLP_StrS"/>
    <property type="match status" value="1"/>
</dbReference>
<name>A0ABV1GDH8_9FIRM</name>
<protein>
    <submittedName>
        <fullName evidence="4">DegT/DnrJ/EryC1/StrS family aminotransferase</fullName>
        <ecNumber evidence="4">2.6.1.-</ecNumber>
    </submittedName>
</protein>
<proteinExistence type="inferred from homology"/>
<dbReference type="Proteomes" id="UP001477672">
    <property type="component" value="Unassembled WGS sequence"/>
</dbReference>